<dbReference type="Pfam" id="PF13855">
    <property type="entry name" value="LRR_8"/>
    <property type="match status" value="1"/>
</dbReference>
<reference evidence="5" key="1">
    <citation type="submission" date="2022-11" db="UniProtKB">
        <authorList>
            <consortium name="WormBaseParasite"/>
        </authorList>
    </citation>
    <scope>IDENTIFICATION</scope>
</reference>
<dbReference type="AlphaFoldDB" id="A0A915KX18"/>
<evidence type="ECO:0000256" key="1">
    <source>
        <dbReference type="ARBA" id="ARBA00022614"/>
    </source>
</evidence>
<keyword evidence="3" id="KW-0472">Membrane</keyword>
<dbReference type="SUPFAM" id="SSF52058">
    <property type="entry name" value="L domain-like"/>
    <property type="match status" value="1"/>
</dbReference>
<dbReference type="PROSITE" id="PS51450">
    <property type="entry name" value="LRR"/>
    <property type="match status" value="2"/>
</dbReference>
<dbReference type="PANTHER" id="PTHR48051">
    <property type="match status" value="1"/>
</dbReference>
<dbReference type="InterPro" id="IPR032675">
    <property type="entry name" value="LRR_dom_sf"/>
</dbReference>
<dbReference type="Proteomes" id="UP000887565">
    <property type="component" value="Unplaced"/>
</dbReference>
<dbReference type="InterPro" id="IPR050216">
    <property type="entry name" value="LRR_domain-containing"/>
</dbReference>
<proteinExistence type="predicted"/>
<feature type="transmembrane region" description="Helical" evidence="3">
    <location>
        <begin position="190"/>
        <end position="207"/>
    </location>
</feature>
<dbReference type="SMART" id="SM00369">
    <property type="entry name" value="LRR_TYP"/>
    <property type="match status" value="4"/>
</dbReference>
<keyword evidence="3" id="KW-1133">Transmembrane helix</keyword>
<keyword evidence="4" id="KW-1185">Reference proteome</keyword>
<dbReference type="InterPro" id="IPR003591">
    <property type="entry name" value="Leu-rich_rpt_typical-subtyp"/>
</dbReference>
<keyword evidence="1" id="KW-0433">Leucine-rich repeat</keyword>
<keyword evidence="2" id="KW-0677">Repeat</keyword>
<dbReference type="WBParaSite" id="nRc.2.0.1.t43497-RA">
    <property type="protein sequence ID" value="nRc.2.0.1.t43497-RA"/>
    <property type="gene ID" value="nRc.2.0.1.g43497"/>
</dbReference>
<dbReference type="GO" id="GO:0005737">
    <property type="term" value="C:cytoplasm"/>
    <property type="evidence" value="ECO:0007669"/>
    <property type="project" value="TreeGrafter"/>
</dbReference>
<dbReference type="PANTHER" id="PTHR48051:SF21">
    <property type="entry name" value="CALPONIN-HOMOLOGY (CH) DOMAIN-CONTAINING PROTEIN"/>
    <property type="match status" value="1"/>
</dbReference>
<dbReference type="Gene3D" id="3.80.10.10">
    <property type="entry name" value="Ribonuclease Inhibitor"/>
    <property type="match status" value="1"/>
</dbReference>
<evidence type="ECO:0000256" key="2">
    <source>
        <dbReference type="ARBA" id="ARBA00022737"/>
    </source>
</evidence>
<sequence length="422" mass="47779">MAFVTNITSVTSSINSVSNLSRTLDSVFEEAQLTGLLSLSNRNLKEFPTISSRFDLSDTVEADLSKNRFVEFPVHLAEYISLEALHLCNNCIRSIPIAVQHLQSLSYLDLSRNYLRWIPPELCLLPLEVLLLRNNCLSLLPREIYMTSNTLMELDVSCNKLEALPNEIGAMKALRVLNVRENLLKELPTGIIYSLLYYIMIIYYLFMNTFSQNLEDCKYALESRLDRRKSRHHTIAADSGYSTMTEENGKLAETPPSNSIHDISPQDVHIVLPIPHRIADSNHAYLENNSTNSTHSPKTMSQSLYVPLGKNLNGSTAVNTDGHSSQSGSFVNDVISACNERIEARNFDLGRNSTYYQSNVVQNSIISDTIVNNRRLSNKTVRQNGHHYYQNVANYGVIKENTKTSVRTMDVLKDEDEKFMRV</sequence>
<evidence type="ECO:0000256" key="3">
    <source>
        <dbReference type="SAM" id="Phobius"/>
    </source>
</evidence>
<evidence type="ECO:0000313" key="4">
    <source>
        <dbReference type="Proteomes" id="UP000887565"/>
    </source>
</evidence>
<keyword evidence="3" id="KW-0812">Transmembrane</keyword>
<name>A0A915KX18_ROMCU</name>
<dbReference type="InterPro" id="IPR001611">
    <property type="entry name" value="Leu-rich_rpt"/>
</dbReference>
<evidence type="ECO:0000313" key="5">
    <source>
        <dbReference type="WBParaSite" id="nRc.2.0.1.t43497-RA"/>
    </source>
</evidence>
<protein>
    <submittedName>
        <fullName evidence="5">Uncharacterized protein</fullName>
    </submittedName>
</protein>
<organism evidence="4 5">
    <name type="scientific">Romanomermis culicivorax</name>
    <name type="common">Nematode worm</name>
    <dbReference type="NCBI Taxonomy" id="13658"/>
    <lineage>
        <taxon>Eukaryota</taxon>
        <taxon>Metazoa</taxon>
        <taxon>Ecdysozoa</taxon>
        <taxon>Nematoda</taxon>
        <taxon>Enoplea</taxon>
        <taxon>Dorylaimia</taxon>
        <taxon>Mermithida</taxon>
        <taxon>Mermithoidea</taxon>
        <taxon>Mermithidae</taxon>
        <taxon>Romanomermis</taxon>
    </lineage>
</organism>
<accession>A0A915KX18</accession>